<dbReference type="PANTHER" id="PTHR13743">
    <property type="entry name" value="BEIGE/BEACH-RELATED"/>
    <property type="match status" value="1"/>
</dbReference>
<keyword evidence="1" id="KW-0853">WD repeat</keyword>
<gene>
    <name evidence="3" type="ORF">RIMI_LOCUS3108915</name>
</gene>
<dbReference type="InterPro" id="IPR050865">
    <property type="entry name" value="BEACH_Domain"/>
</dbReference>
<dbReference type="Gene3D" id="1.10.1540.10">
    <property type="entry name" value="BEACH domain"/>
    <property type="match status" value="1"/>
</dbReference>
<dbReference type="PANTHER" id="PTHR13743:SF62">
    <property type="entry name" value="NEUROBEACHIN"/>
    <property type="match status" value="1"/>
</dbReference>
<name>A0ABN9KX55_9NEOB</name>
<dbReference type="SMART" id="SM01026">
    <property type="entry name" value="Beach"/>
    <property type="match status" value="1"/>
</dbReference>
<feature type="domain" description="BEACH" evidence="2">
    <location>
        <begin position="1"/>
        <end position="261"/>
    </location>
</feature>
<evidence type="ECO:0000313" key="3">
    <source>
        <dbReference type="EMBL" id="CAJ0927730.1"/>
    </source>
</evidence>
<keyword evidence="4" id="KW-1185">Reference proteome</keyword>
<organism evidence="3 4">
    <name type="scientific">Ranitomeya imitator</name>
    <name type="common">mimic poison frog</name>
    <dbReference type="NCBI Taxonomy" id="111125"/>
    <lineage>
        <taxon>Eukaryota</taxon>
        <taxon>Metazoa</taxon>
        <taxon>Chordata</taxon>
        <taxon>Craniata</taxon>
        <taxon>Vertebrata</taxon>
        <taxon>Euteleostomi</taxon>
        <taxon>Amphibia</taxon>
        <taxon>Batrachia</taxon>
        <taxon>Anura</taxon>
        <taxon>Neobatrachia</taxon>
        <taxon>Hyloidea</taxon>
        <taxon>Dendrobatidae</taxon>
        <taxon>Dendrobatinae</taxon>
        <taxon>Ranitomeya</taxon>
    </lineage>
</organism>
<comment type="caution">
    <text evidence="3">The sequence shown here is derived from an EMBL/GenBank/DDBJ whole genome shotgun (WGS) entry which is preliminary data.</text>
</comment>
<evidence type="ECO:0000259" key="2">
    <source>
        <dbReference type="PROSITE" id="PS50197"/>
    </source>
</evidence>
<protein>
    <recommendedName>
        <fullName evidence="2">BEACH domain-containing protein</fullName>
    </recommendedName>
</protein>
<evidence type="ECO:0000256" key="1">
    <source>
        <dbReference type="ARBA" id="ARBA00022574"/>
    </source>
</evidence>
<dbReference type="InterPro" id="IPR036372">
    <property type="entry name" value="BEACH_dom_sf"/>
</dbReference>
<dbReference type="Pfam" id="PF02138">
    <property type="entry name" value="Beach"/>
    <property type="match status" value="1"/>
</dbReference>
<sequence length="261" mass="29234">MTPSLRILAGSDNPGESGTKLLDRASAFTFLEPGRAAGPRKDAVAQIQHWNIDKEQGRQTQVELNSKAANELTKTPEGGSPETTIPLVTTEVNSATEFTTEFVSTNQRRAHAIIFRSALQFLPTLPSLPPETAAEDGGWRERLSGLQRELIPEFYYLPEMFVNSNGYNFGVRDDSNAVNDVDLPPWAKNPEDFVRINRMALESEFVSCQLHQWIDLIFGYKQRGPEAVRALNVFHYLTYEGSVNLDSVTDPVLREFGFLEI</sequence>
<accession>A0ABN9KX55</accession>
<proteinExistence type="predicted"/>
<dbReference type="SUPFAM" id="SSF81837">
    <property type="entry name" value="BEACH domain"/>
    <property type="match status" value="1"/>
</dbReference>
<dbReference type="EMBL" id="CAUEEQ010004558">
    <property type="protein sequence ID" value="CAJ0927730.1"/>
    <property type="molecule type" value="Genomic_DNA"/>
</dbReference>
<evidence type="ECO:0000313" key="4">
    <source>
        <dbReference type="Proteomes" id="UP001176940"/>
    </source>
</evidence>
<dbReference type="Proteomes" id="UP001176940">
    <property type="component" value="Unassembled WGS sequence"/>
</dbReference>
<dbReference type="PROSITE" id="PS50197">
    <property type="entry name" value="BEACH"/>
    <property type="match status" value="1"/>
</dbReference>
<dbReference type="InterPro" id="IPR000409">
    <property type="entry name" value="BEACH_dom"/>
</dbReference>
<reference evidence="3" key="1">
    <citation type="submission" date="2023-07" db="EMBL/GenBank/DDBJ databases">
        <authorList>
            <person name="Stuckert A."/>
        </authorList>
    </citation>
    <scope>NUCLEOTIDE SEQUENCE</scope>
</reference>